<name>A0A194WRG2_MOLSC</name>
<dbReference type="GO" id="GO:0005737">
    <property type="term" value="C:cytoplasm"/>
    <property type="evidence" value="ECO:0007669"/>
    <property type="project" value="TreeGrafter"/>
</dbReference>
<evidence type="ECO:0000256" key="5">
    <source>
        <dbReference type="ARBA" id="ARBA00022807"/>
    </source>
</evidence>
<keyword evidence="4 6" id="KW-0378">Hydrolase</keyword>
<dbReference type="InterPro" id="IPR038765">
    <property type="entry name" value="Papain-like_cys_pep_sf"/>
</dbReference>
<sequence>MSESVSSMAGEDNAGPGGAGDDGRAWLEVESDPEEFQKILRKLGAKGVTVQELYGLEDEAIYELTGQVLGMIFLFNYRLVDGEESEDIQNCPSQVWFANQTTNNSCATVAMLNILLNVPGMRFDANGTDILGNLKASTANLIPAERGQVLSDNACIRQIHNSSAREIDALNASLQVQRDHDEWVKISKYRRKSNGTKRKRASSGKTKKPKQDLEDAYHYIAYVPIGRGVWRLDGLLKQPRNLGRFEGDWTALARQNVLARIAEEEDVEYNLMALCASEQQTVVLQSLKNAVSIEKIKQTTLVSSEQVAHHLKSAGIEPLQESELLSVFGITREQLNENQGLADDIVERMKAEDHLKLLRQLITEQNDLKTTFVERLKYDIQTSNGVEDTKEEDLTDATFNIIKALVDAGMIDAKVGRR</sequence>
<feature type="site" description="Important for enzyme activity" evidence="6">
    <location>
        <position position="233"/>
    </location>
</feature>
<dbReference type="PRINTS" id="PR00707">
    <property type="entry name" value="UBCTHYDRLASE"/>
</dbReference>
<dbReference type="Gene3D" id="3.40.532.10">
    <property type="entry name" value="Peptidase C12, ubiquitin carboxyl-terminal hydrolase"/>
    <property type="match status" value="1"/>
</dbReference>
<feature type="active site" description="Proton donor" evidence="6">
    <location>
        <position position="218"/>
    </location>
</feature>
<dbReference type="STRING" id="149040.A0A194WRG2"/>
<accession>A0A194WRG2</accession>
<evidence type="ECO:0000256" key="2">
    <source>
        <dbReference type="ARBA" id="ARBA00022670"/>
    </source>
</evidence>
<feature type="region of interest" description="Disordered" evidence="8">
    <location>
        <begin position="187"/>
        <end position="210"/>
    </location>
</feature>
<dbReference type="InParanoid" id="A0A194WRG2"/>
<dbReference type="Proteomes" id="UP000070700">
    <property type="component" value="Unassembled WGS sequence"/>
</dbReference>
<dbReference type="Pfam" id="PF01088">
    <property type="entry name" value="Peptidase_C12"/>
    <property type="match status" value="1"/>
</dbReference>
<keyword evidence="5 6" id="KW-0788">Thiol protease</keyword>
<organism evidence="10 11">
    <name type="scientific">Mollisia scopiformis</name>
    <name type="common">Conifer needle endophyte fungus</name>
    <name type="synonym">Phialocephala scopiformis</name>
    <dbReference type="NCBI Taxonomy" id="149040"/>
    <lineage>
        <taxon>Eukaryota</taxon>
        <taxon>Fungi</taxon>
        <taxon>Dikarya</taxon>
        <taxon>Ascomycota</taxon>
        <taxon>Pezizomycotina</taxon>
        <taxon>Leotiomycetes</taxon>
        <taxon>Helotiales</taxon>
        <taxon>Mollisiaceae</taxon>
        <taxon>Mollisia</taxon>
    </lineage>
</organism>
<dbReference type="GO" id="GO:0004843">
    <property type="term" value="F:cysteine-type deubiquitinase activity"/>
    <property type="evidence" value="ECO:0007669"/>
    <property type="project" value="UniProtKB-UniRule"/>
</dbReference>
<evidence type="ECO:0000259" key="9">
    <source>
        <dbReference type="PROSITE" id="PS52048"/>
    </source>
</evidence>
<dbReference type="GeneID" id="28830211"/>
<dbReference type="PROSITE" id="PS52048">
    <property type="entry name" value="UCH_DOMAIN"/>
    <property type="match status" value="1"/>
</dbReference>
<evidence type="ECO:0000256" key="8">
    <source>
        <dbReference type="SAM" id="MobiDB-lite"/>
    </source>
</evidence>
<comment type="similarity">
    <text evidence="6 7">Belongs to the peptidase C12 family.</text>
</comment>
<reference evidence="10 11" key="1">
    <citation type="submission" date="2015-10" db="EMBL/GenBank/DDBJ databases">
        <title>Full genome of DAOMC 229536 Phialocephala scopiformis, a fungal endophyte of spruce producing the potent anti-insectan compound rugulosin.</title>
        <authorList>
            <consortium name="DOE Joint Genome Institute"/>
            <person name="Walker A.K."/>
            <person name="Frasz S.L."/>
            <person name="Seifert K.A."/>
            <person name="Miller J.D."/>
            <person name="Mondo S.J."/>
            <person name="Labutti K."/>
            <person name="Lipzen A."/>
            <person name="Dockter R."/>
            <person name="Kennedy M."/>
            <person name="Grigoriev I.V."/>
            <person name="Spatafora J.W."/>
        </authorList>
    </citation>
    <scope>NUCLEOTIDE SEQUENCE [LARGE SCALE GENOMIC DNA]</scope>
    <source>
        <strain evidence="10 11">CBS 120377</strain>
    </source>
</reference>
<evidence type="ECO:0000256" key="4">
    <source>
        <dbReference type="ARBA" id="ARBA00022801"/>
    </source>
</evidence>
<dbReference type="InterPro" id="IPR001578">
    <property type="entry name" value="Peptidase_C12_UCH"/>
</dbReference>
<dbReference type="GO" id="GO:0006511">
    <property type="term" value="P:ubiquitin-dependent protein catabolic process"/>
    <property type="evidence" value="ECO:0007669"/>
    <property type="project" value="UniProtKB-UniRule"/>
</dbReference>
<evidence type="ECO:0000313" key="10">
    <source>
        <dbReference type="EMBL" id="KUJ10598.1"/>
    </source>
</evidence>
<feature type="domain" description="UCH catalytic" evidence="9">
    <location>
        <begin position="25"/>
        <end position="276"/>
    </location>
</feature>
<keyword evidence="11" id="KW-1185">Reference proteome</keyword>
<gene>
    <name evidence="10" type="ORF">LY89DRAFT_739601</name>
</gene>
<keyword evidence="3 6" id="KW-0833">Ubl conjugation pathway</keyword>
<feature type="region of interest" description="Disordered" evidence="8">
    <location>
        <begin position="1"/>
        <end position="25"/>
    </location>
</feature>
<evidence type="ECO:0000256" key="1">
    <source>
        <dbReference type="ARBA" id="ARBA00000707"/>
    </source>
</evidence>
<comment type="catalytic activity">
    <reaction evidence="1 6 7">
        <text>Thiol-dependent hydrolysis of ester, thioester, amide, peptide and isopeptide bonds formed by the C-terminal Gly of ubiquitin (a 76-residue protein attached to proteins as an intracellular targeting signal).</text>
        <dbReference type="EC" id="3.4.19.12"/>
    </reaction>
</comment>
<dbReference type="AlphaFoldDB" id="A0A194WRG2"/>
<dbReference type="EC" id="3.4.19.12" evidence="7"/>
<evidence type="ECO:0000256" key="6">
    <source>
        <dbReference type="PROSITE-ProRule" id="PRU01393"/>
    </source>
</evidence>
<feature type="compositionally biased region" description="Basic residues" evidence="8">
    <location>
        <begin position="187"/>
        <end position="208"/>
    </location>
</feature>
<dbReference type="RefSeq" id="XP_018064953.1">
    <property type="nucleotide sequence ID" value="XM_018220485.1"/>
</dbReference>
<evidence type="ECO:0000313" key="11">
    <source>
        <dbReference type="Proteomes" id="UP000070700"/>
    </source>
</evidence>
<dbReference type="GO" id="GO:0016579">
    <property type="term" value="P:protein deubiquitination"/>
    <property type="evidence" value="ECO:0007669"/>
    <property type="project" value="TreeGrafter"/>
</dbReference>
<dbReference type="SUPFAM" id="SSF54001">
    <property type="entry name" value="Cysteine proteinases"/>
    <property type="match status" value="1"/>
</dbReference>
<dbReference type="KEGG" id="psco:LY89DRAFT_739601"/>
<dbReference type="InterPro" id="IPR036959">
    <property type="entry name" value="Peptidase_C12_UCH_sf"/>
</dbReference>
<dbReference type="EMBL" id="KQ947428">
    <property type="protein sequence ID" value="KUJ10598.1"/>
    <property type="molecule type" value="Genomic_DNA"/>
</dbReference>
<protein>
    <recommendedName>
        <fullName evidence="7">Ubiquitin carboxyl-terminal hydrolase</fullName>
        <ecNumber evidence="7">3.4.19.12</ecNumber>
    </recommendedName>
</protein>
<feature type="active site" description="Nucleophile" evidence="6">
    <location>
        <position position="106"/>
    </location>
</feature>
<evidence type="ECO:0000256" key="7">
    <source>
        <dbReference type="RuleBase" id="RU361215"/>
    </source>
</evidence>
<proteinExistence type="inferred from homology"/>
<evidence type="ECO:0000256" key="3">
    <source>
        <dbReference type="ARBA" id="ARBA00022786"/>
    </source>
</evidence>
<dbReference type="PANTHER" id="PTHR10589">
    <property type="entry name" value="UBIQUITIN CARBOXYL-TERMINAL HYDROLASE"/>
    <property type="match status" value="1"/>
</dbReference>
<keyword evidence="2 6" id="KW-0645">Protease</keyword>
<dbReference type="OrthoDB" id="1924260at2759"/>
<feature type="site" description="Transition state stabilizer" evidence="6">
    <location>
        <position position="100"/>
    </location>
</feature>
<dbReference type="PANTHER" id="PTHR10589:SF29">
    <property type="entry name" value="UBIQUITIN CARBOXYL-TERMINAL HYDROLASE"/>
    <property type="match status" value="1"/>
</dbReference>